<sequence>MHGKRQNRSIFLPLVPRTATVISCAAALLIGFINPILCLIHCAFSHQHATLTSEQQIFLCDLGPRITSSISAPFSAVWSNPRAVYPALQVAPPMLVVIFIVVLRLDFLIAAVRIYLPPPSFPPPKVRPHLTVR</sequence>
<dbReference type="EMBL" id="SIJK02000109">
    <property type="protein sequence ID" value="MBP1468889.1"/>
    <property type="molecule type" value="Genomic_DNA"/>
</dbReference>
<keyword evidence="3" id="KW-1185">Reference proteome</keyword>
<evidence type="ECO:0000256" key="1">
    <source>
        <dbReference type="SAM" id="Phobius"/>
    </source>
</evidence>
<evidence type="ECO:0000313" key="3">
    <source>
        <dbReference type="Proteomes" id="UP001193081"/>
    </source>
</evidence>
<dbReference type="Proteomes" id="UP001193081">
    <property type="component" value="Unassembled WGS sequence"/>
</dbReference>
<accession>A0ABS4DHH5</accession>
<protein>
    <submittedName>
        <fullName evidence="2">Uncharacterized protein</fullName>
    </submittedName>
</protein>
<gene>
    <name evidence="2" type="ORF">EYB53_024485</name>
</gene>
<organism evidence="2 3">
    <name type="scientific">Candidatus Chloroploca mongolica</name>
    <dbReference type="NCBI Taxonomy" id="2528176"/>
    <lineage>
        <taxon>Bacteria</taxon>
        <taxon>Bacillati</taxon>
        <taxon>Chloroflexota</taxon>
        <taxon>Chloroflexia</taxon>
        <taxon>Chloroflexales</taxon>
        <taxon>Chloroflexineae</taxon>
        <taxon>Oscillochloridaceae</taxon>
        <taxon>Candidatus Chloroploca</taxon>
    </lineage>
</organism>
<proteinExistence type="predicted"/>
<dbReference type="RefSeq" id="WP_135482099.1">
    <property type="nucleotide sequence ID" value="NZ_SIJK02000109.1"/>
</dbReference>
<keyword evidence="1" id="KW-0812">Transmembrane</keyword>
<evidence type="ECO:0000313" key="2">
    <source>
        <dbReference type="EMBL" id="MBP1468889.1"/>
    </source>
</evidence>
<keyword evidence="1" id="KW-1133">Transmembrane helix</keyword>
<comment type="caution">
    <text evidence="2">The sequence shown here is derived from an EMBL/GenBank/DDBJ whole genome shotgun (WGS) entry which is preliminary data.</text>
</comment>
<feature type="transmembrane region" description="Helical" evidence="1">
    <location>
        <begin position="21"/>
        <end position="44"/>
    </location>
</feature>
<feature type="transmembrane region" description="Helical" evidence="1">
    <location>
        <begin position="94"/>
        <end position="116"/>
    </location>
</feature>
<reference evidence="2 3" key="1">
    <citation type="submission" date="2021-03" db="EMBL/GenBank/DDBJ databases">
        <authorList>
            <person name="Grouzdev D.S."/>
        </authorList>
    </citation>
    <scope>NUCLEOTIDE SEQUENCE [LARGE SCALE GENOMIC DNA]</scope>
    <source>
        <strain evidence="2 3">M50-1</strain>
    </source>
</reference>
<keyword evidence="1" id="KW-0472">Membrane</keyword>
<name>A0ABS4DHH5_9CHLR</name>